<feature type="transmembrane region" description="Helical" evidence="1">
    <location>
        <begin position="67"/>
        <end position="87"/>
    </location>
</feature>
<sequence length="226" mass="25342">MKHFSVLIQLLRDRNQFLEDIRRDVKLERKIFSLLVVSCIFFAVYGAIIGSSSSLLQMLASMVKLPALYLITLGICLPTLYFFDILFGSKLNFRQYSAMLMTTVAVISVLLFSFAPVVLFFLISIQGYNFFLLLNVAVMGLTGVIGVRLFYQGMRHVVGPDAAGSQLRNRLLLGWLGLYALVGSQLGWTLRPFFGAPNEPFQVFRPEIEGNFYAQIFTSLGSLLGL</sequence>
<keyword evidence="1" id="KW-0812">Transmembrane</keyword>
<dbReference type="EMBL" id="JADEXP010000009">
    <property type="protein sequence ID" value="MBE9065497.1"/>
    <property type="molecule type" value="Genomic_DNA"/>
</dbReference>
<comment type="caution">
    <text evidence="2">The sequence shown here is derived from an EMBL/GenBank/DDBJ whole genome shotgun (WGS) entry which is preliminary data.</text>
</comment>
<keyword evidence="1" id="KW-0472">Membrane</keyword>
<dbReference type="RefSeq" id="WP_193990508.1">
    <property type="nucleotide sequence ID" value="NZ_JADEXP010000009.1"/>
</dbReference>
<reference evidence="2" key="1">
    <citation type="submission" date="2020-10" db="EMBL/GenBank/DDBJ databases">
        <authorList>
            <person name="Castelo-Branco R."/>
            <person name="Eusebio N."/>
            <person name="Adriana R."/>
            <person name="Vieira A."/>
            <person name="Brugerolle De Fraissinette N."/>
            <person name="Rezende De Castro R."/>
            <person name="Schneider M.P."/>
            <person name="Vasconcelos V."/>
            <person name="Leao P.N."/>
        </authorList>
    </citation>
    <scope>NUCLEOTIDE SEQUENCE</scope>
    <source>
        <strain evidence="2">LEGE 11479</strain>
    </source>
</reference>
<protein>
    <submittedName>
        <fullName evidence="2">Actin-binding WH2 domain-containing protein</fullName>
    </submittedName>
</protein>
<dbReference type="Proteomes" id="UP000615026">
    <property type="component" value="Unassembled WGS sequence"/>
</dbReference>
<feature type="transmembrane region" description="Helical" evidence="1">
    <location>
        <begin position="171"/>
        <end position="190"/>
    </location>
</feature>
<feature type="transmembrane region" description="Helical" evidence="1">
    <location>
        <begin position="130"/>
        <end position="151"/>
    </location>
</feature>
<name>A0A928WY65_LEPEC</name>
<keyword evidence="3" id="KW-1185">Reference proteome</keyword>
<gene>
    <name evidence="2" type="ORF">IQ260_02390</name>
</gene>
<feature type="transmembrane region" description="Helical" evidence="1">
    <location>
        <begin position="31"/>
        <end position="55"/>
    </location>
</feature>
<proteinExistence type="predicted"/>
<keyword evidence="1" id="KW-1133">Transmembrane helix</keyword>
<feature type="transmembrane region" description="Helical" evidence="1">
    <location>
        <begin position="99"/>
        <end position="124"/>
    </location>
</feature>
<evidence type="ECO:0000313" key="2">
    <source>
        <dbReference type="EMBL" id="MBE9065497.1"/>
    </source>
</evidence>
<evidence type="ECO:0000313" key="3">
    <source>
        <dbReference type="Proteomes" id="UP000615026"/>
    </source>
</evidence>
<organism evidence="2 3">
    <name type="scientific">Leptolyngbya cf. ectocarpi LEGE 11479</name>
    <dbReference type="NCBI Taxonomy" id="1828722"/>
    <lineage>
        <taxon>Bacteria</taxon>
        <taxon>Bacillati</taxon>
        <taxon>Cyanobacteriota</taxon>
        <taxon>Cyanophyceae</taxon>
        <taxon>Leptolyngbyales</taxon>
        <taxon>Leptolyngbyaceae</taxon>
        <taxon>Leptolyngbya group</taxon>
        <taxon>Leptolyngbya</taxon>
    </lineage>
</organism>
<evidence type="ECO:0000256" key="1">
    <source>
        <dbReference type="SAM" id="Phobius"/>
    </source>
</evidence>
<dbReference type="AlphaFoldDB" id="A0A928WY65"/>
<accession>A0A928WY65</accession>